<evidence type="ECO:0000313" key="6">
    <source>
        <dbReference type="EMBL" id="MFC0179385.1"/>
    </source>
</evidence>
<organism evidence="6 7">
    <name type="scientific">Thorsellia kenyensis</name>
    <dbReference type="NCBI Taxonomy" id="1549888"/>
    <lineage>
        <taxon>Bacteria</taxon>
        <taxon>Pseudomonadati</taxon>
        <taxon>Pseudomonadota</taxon>
        <taxon>Gammaproteobacteria</taxon>
        <taxon>Enterobacterales</taxon>
        <taxon>Thorselliaceae</taxon>
        <taxon>Thorsellia</taxon>
    </lineage>
</organism>
<protein>
    <submittedName>
        <fullName evidence="6">MAPEG family protein</fullName>
    </submittedName>
</protein>
<gene>
    <name evidence="6" type="ORF">ACFFIT_04650</name>
</gene>
<keyword evidence="7" id="KW-1185">Reference proteome</keyword>
<dbReference type="Gene3D" id="1.20.120.550">
    <property type="entry name" value="Membrane associated eicosanoid/glutathione metabolism-like domain"/>
    <property type="match status" value="1"/>
</dbReference>
<proteinExistence type="predicted"/>
<feature type="transmembrane region" description="Helical" evidence="5">
    <location>
        <begin position="107"/>
        <end position="126"/>
    </location>
</feature>
<evidence type="ECO:0000256" key="4">
    <source>
        <dbReference type="ARBA" id="ARBA00023136"/>
    </source>
</evidence>
<evidence type="ECO:0000256" key="3">
    <source>
        <dbReference type="ARBA" id="ARBA00022989"/>
    </source>
</evidence>
<comment type="caution">
    <text evidence="6">The sequence shown here is derived from an EMBL/GenBank/DDBJ whole genome shotgun (WGS) entry which is preliminary data.</text>
</comment>
<dbReference type="RefSeq" id="WP_385876481.1">
    <property type="nucleotide sequence ID" value="NZ_JBHLXE010000046.1"/>
</dbReference>
<sequence length="129" mass="14992">MWYLSVPFLLAGIMHIFCAGIAKYGRKDFDNHHPRQWMSKFDGYRARANAAQANTLESLPFFYASALFALYMQVDYQGLACLLWIWIICRVVYIYAYIKDMATFRSIVWFVALCVNITLLFSASFFPAL</sequence>
<evidence type="ECO:0000256" key="2">
    <source>
        <dbReference type="ARBA" id="ARBA00022692"/>
    </source>
</evidence>
<dbReference type="InterPro" id="IPR001129">
    <property type="entry name" value="Membr-assoc_MAPEG"/>
</dbReference>
<dbReference type="PANTHER" id="PTHR35371">
    <property type="entry name" value="INNER MEMBRANE PROTEIN"/>
    <property type="match status" value="1"/>
</dbReference>
<feature type="transmembrane region" description="Helical" evidence="5">
    <location>
        <begin position="6"/>
        <end position="25"/>
    </location>
</feature>
<comment type="subcellular location">
    <subcellularLocation>
        <location evidence="1">Membrane</location>
    </subcellularLocation>
</comment>
<name>A0ABV6C8W7_9GAMM</name>
<dbReference type="SUPFAM" id="SSF161084">
    <property type="entry name" value="MAPEG domain-like"/>
    <property type="match status" value="1"/>
</dbReference>
<dbReference type="InterPro" id="IPR023352">
    <property type="entry name" value="MAPEG-like_dom_sf"/>
</dbReference>
<keyword evidence="3 5" id="KW-1133">Transmembrane helix</keyword>
<keyword evidence="2 5" id="KW-0812">Transmembrane</keyword>
<keyword evidence="4 5" id="KW-0472">Membrane</keyword>
<dbReference type="PANTHER" id="PTHR35371:SF1">
    <property type="entry name" value="BLR7753 PROTEIN"/>
    <property type="match status" value="1"/>
</dbReference>
<dbReference type="Pfam" id="PF01124">
    <property type="entry name" value="MAPEG"/>
    <property type="match status" value="1"/>
</dbReference>
<accession>A0ABV6C8W7</accession>
<evidence type="ECO:0000256" key="5">
    <source>
        <dbReference type="SAM" id="Phobius"/>
    </source>
</evidence>
<dbReference type="EMBL" id="JBHLXE010000046">
    <property type="protein sequence ID" value="MFC0179385.1"/>
    <property type="molecule type" value="Genomic_DNA"/>
</dbReference>
<evidence type="ECO:0000313" key="7">
    <source>
        <dbReference type="Proteomes" id="UP001589758"/>
    </source>
</evidence>
<reference evidence="6 7" key="1">
    <citation type="submission" date="2024-09" db="EMBL/GenBank/DDBJ databases">
        <authorList>
            <person name="Sun Q."/>
            <person name="Mori K."/>
        </authorList>
    </citation>
    <scope>NUCLEOTIDE SEQUENCE [LARGE SCALE GENOMIC DNA]</scope>
    <source>
        <strain evidence="6 7">CCM 8545</strain>
    </source>
</reference>
<feature type="transmembrane region" description="Helical" evidence="5">
    <location>
        <begin position="76"/>
        <end position="95"/>
    </location>
</feature>
<evidence type="ECO:0000256" key="1">
    <source>
        <dbReference type="ARBA" id="ARBA00004370"/>
    </source>
</evidence>
<dbReference type="Proteomes" id="UP001589758">
    <property type="component" value="Unassembled WGS sequence"/>
</dbReference>